<dbReference type="GO" id="GO:0015134">
    <property type="term" value="F:hexuronate transmembrane transporter activity"/>
    <property type="evidence" value="ECO:0007669"/>
    <property type="project" value="TreeGrafter"/>
</dbReference>
<dbReference type="InterPro" id="IPR050382">
    <property type="entry name" value="MFS_Na/Anion_cotransporter"/>
</dbReference>
<dbReference type="PROSITE" id="PS50850">
    <property type="entry name" value="MFS"/>
    <property type="match status" value="1"/>
</dbReference>
<dbReference type="Proteomes" id="UP000664654">
    <property type="component" value="Unassembled WGS sequence"/>
</dbReference>
<accession>A0A939DR10</accession>
<evidence type="ECO:0000256" key="5">
    <source>
        <dbReference type="ARBA" id="ARBA00038514"/>
    </source>
</evidence>
<dbReference type="Gene3D" id="1.20.1250.20">
    <property type="entry name" value="MFS general substrate transporter like domains"/>
    <property type="match status" value="2"/>
</dbReference>
<dbReference type="SUPFAM" id="SSF103473">
    <property type="entry name" value="MFS general substrate transporter"/>
    <property type="match status" value="1"/>
</dbReference>
<feature type="transmembrane region" description="Helical" evidence="6">
    <location>
        <begin position="51"/>
        <end position="69"/>
    </location>
</feature>
<evidence type="ECO:0000259" key="7">
    <source>
        <dbReference type="PROSITE" id="PS50850"/>
    </source>
</evidence>
<evidence type="ECO:0000313" key="8">
    <source>
        <dbReference type="EMBL" id="MBN7827154.1"/>
    </source>
</evidence>
<evidence type="ECO:0000313" key="9">
    <source>
        <dbReference type="Proteomes" id="UP000664654"/>
    </source>
</evidence>
<reference evidence="8" key="1">
    <citation type="submission" date="2021-03" db="EMBL/GenBank/DDBJ databases">
        <title>novel species isolated from a fishpond in China.</title>
        <authorList>
            <person name="Lu H."/>
            <person name="Cai Z."/>
        </authorList>
    </citation>
    <scope>NUCLEOTIDE SEQUENCE</scope>
    <source>
        <strain evidence="8">JCM 30855</strain>
    </source>
</reference>
<keyword evidence="4 6" id="KW-0472">Membrane</keyword>
<evidence type="ECO:0000256" key="3">
    <source>
        <dbReference type="ARBA" id="ARBA00022989"/>
    </source>
</evidence>
<sequence length="435" mass="47404">MKLKGLRWWVIALIALATIINYIDRQSLSVLWPDIVEDLFPDKSAMERKQIYANISVVFVFAYAFGQAIFGKIFDWVGTRIGFVLSIGVWSLATIAHAFAQGVLSFSIFRAILGVAEAGNWPGATKGNAEWFPVKERALAQGIFNSGAAIGGIISIPLIAFLTLYFSWQMVFVIVGLVGFLWLIPWLVLVKAPPAMHAWITEEEREYILTGQKRVLTPEKATQSEEDDYNPSTAELLSRKESWGVIIASAAIDPIWWLFVFWIPIYLNEVYGMDVQSIGLYGWVPYVGAMLGAWFGGLFAQNRLKAGWSADKTRKLAITLGCLIMLPSLLAMADPGEPVTAVLIMAVILFGFQTAIGNVQTLPSDLYSKRAVGTLAGFSGMAAKLGAVGLTSLVPFLTADGNYTPAFVIGASLAITAVAAVWILIPTIEPLKKAG</sequence>
<keyword evidence="9" id="KW-1185">Reference proteome</keyword>
<evidence type="ECO:0000256" key="2">
    <source>
        <dbReference type="ARBA" id="ARBA00022692"/>
    </source>
</evidence>
<organism evidence="8 9">
    <name type="scientific">Bowmanella dokdonensis</name>
    <dbReference type="NCBI Taxonomy" id="751969"/>
    <lineage>
        <taxon>Bacteria</taxon>
        <taxon>Pseudomonadati</taxon>
        <taxon>Pseudomonadota</taxon>
        <taxon>Gammaproteobacteria</taxon>
        <taxon>Alteromonadales</taxon>
        <taxon>Alteromonadaceae</taxon>
        <taxon>Bowmanella</taxon>
    </lineage>
</organism>
<feature type="transmembrane region" description="Helical" evidence="6">
    <location>
        <begin position="316"/>
        <end position="333"/>
    </location>
</feature>
<dbReference type="AlphaFoldDB" id="A0A939DR10"/>
<dbReference type="PANTHER" id="PTHR11662:SF285">
    <property type="entry name" value="HEXURONATE TRANSPORTER"/>
    <property type="match status" value="1"/>
</dbReference>
<dbReference type="GO" id="GO:0016020">
    <property type="term" value="C:membrane"/>
    <property type="evidence" value="ECO:0007669"/>
    <property type="project" value="UniProtKB-SubCell"/>
</dbReference>
<dbReference type="CDD" id="cd17319">
    <property type="entry name" value="MFS_ExuT_GudP_like"/>
    <property type="match status" value="1"/>
</dbReference>
<comment type="caution">
    <text evidence="8">The sequence shown here is derived from an EMBL/GenBank/DDBJ whole genome shotgun (WGS) entry which is preliminary data.</text>
</comment>
<dbReference type="InterPro" id="IPR011701">
    <property type="entry name" value="MFS"/>
</dbReference>
<feature type="transmembrane region" description="Helical" evidence="6">
    <location>
        <begin position="339"/>
        <end position="359"/>
    </location>
</feature>
<protein>
    <submittedName>
        <fullName evidence="8">MFS transporter</fullName>
    </submittedName>
</protein>
<gene>
    <name evidence="8" type="ORF">J0A66_18125</name>
</gene>
<feature type="domain" description="Major facilitator superfamily (MFS) profile" evidence="7">
    <location>
        <begin position="10"/>
        <end position="429"/>
    </location>
</feature>
<evidence type="ECO:0000256" key="4">
    <source>
        <dbReference type="ARBA" id="ARBA00023136"/>
    </source>
</evidence>
<keyword evidence="2 6" id="KW-0812">Transmembrane</keyword>
<proteinExistence type="inferred from homology"/>
<dbReference type="RefSeq" id="WP_206575267.1">
    <property type="nucleotide sequence ID" value="NZ_JAFKCV010000014.1"/>
</dbReference>
<evidence type="ECO:0000256" key="6">
    <source>
        <dbReference type="SAM" id="Phobius"/>
    </source>
</evidence>
<comment type="similarity">
    <text evidence="5">Belongs to the major facilitator superfamily. Phthalate permease family.</text>
</comment>
<feature type="transmembrane region" description="Helical" evidence="6">
    <location>
        <begin position="403"/>
        <end position="425"/>
    </location>
</feature>
<feature type="transmembrane region" description="Helical" evidence="6">
    <location>
        <begin position="371"/>
        <end position="397"/>
    </location>
</feature>
<feature type="transmembrane region" description="Helical" evidence="6">
    <location>
        <begin position="243"/>
        <end position="263"/>
    </location>
</feature>
<name>A0A939DR10_9ALTE</name>
<dbReference type="InterPro" id="IPR020846">
    <property type="entry name" value="MFS_dom"/>
</dbReference>
<feature type="transmembrane region" description="Helical" evidence="6">
    <location>
        <begin position="171"/>
        <end position="190"/>
    </location>
</feature>
<feature type="transmembrane region" description="Helical" evidence="6">
    <location>
        <begin position="81"/>
        <end position="100"/>
    </location>
</feature>
<feature type="transmembrane region" description="Helical" evidence="6">
    <location>
        <begin position="6"/>
        <end position="23"/>
    </location>
</feature>
<dbReference type="InterPro" id="IPR036259">
    <property type="entry name" value="MFS_trans_sf"/>
</dbReference>
<dbReference type="PANTHER" id="PTHR11662">
    <property type="entry name" value="SOLUTE CARRIER FAMILY 17"/>
    <property type="match status" value="1"/>
</dbReference>
<evidence type="ECO:0000256" key="1">
    <source>
        <dbReference type="ARBA" id="ARBA00004141"/>
    </source>
</evidence>
<keyword evidence="3 6" id="KW-1133">Transmembrane helix</keyword>
<comment type="subcellular location">
    <subcellularLocation>
        <location evidence="1">Membrane</location>
        <topology evidence="1">Multi-pass membrane protein</topology>
    </subcellularLocation>
</comment>
<feature type="transmembrane region" description="Helical" evidence="6">
    <location>
        <begin position="143"/>
        <end position="165"/>
    </location>
</feature>
<feature type="transmembrane region" description="Helical" evidence="6">
    <location>
        <begin position="283"/>
        <end position="304"/>
    </location>
</feature>
<dbReference type="Pfam" id="PF07690">
    <property type="entry name" value="MFS_1"/>
    <property type="match status" value="1"/>
</dbReference>
<dbReference type="EMBL" id="JAFKCV010000014">
    <property type="protein sequence ID" value="MBN7827154.1"/>
    <property type="molecule type" value="Genomic_DNA"/>
</dbReference>